<dbReference type="CDD" id="cd08495">
    <property type="entry name" value="PBP2_NikA_DppA_OppA_like_8"/>
    <property type="match status" value="1"/>
</dbReference>
<dbReference type="AlphaFoldDB" id="A0AAV4ZXH3"/>
<dbReference type="EMBL" id="BPQO01000048">
    <property type="protein sequence ID" value="GJD92560.1"/>
    <property type="molecule type" value="Genomic_DNA"/>
</dbReference>
<sequence length="543" mass="59852">MHRTPLTRRSVLAGGAALAALGPTGRALARDGAGAAPSGSLTYGISMTDLPLTTGQPDRGAGGYQFTGLTLYDPLVAWELDVADRPGKMVPGLATAWESDPADRKNWTFRLREGVTFHDGSPFDADAVIWNFDKVLNKEAPHFDQRQAAQVRPRLPGVASYRKLDAATVQVTTKSVDSLFPYQMLWFLISSPAQYERVGRDWAKFAFQPSGTGPYKLAGLTPRVRAEFVPNERYWNPKRMPKLAKLTLACVPEDLARVNALLSGNVDLIELPAPDAVPRLKAAGMRVVGNDTPHVWNYHLSMAEGSPWRDLRLRRAANLAVDREGVVQLMGGLAAPATGQVQPSSPWFGNPSFKIRTDMDEARKLVEAAGYSVKNPLKTTFVIPTGGTGQMLSLPINEFIQQSWAEVGIQVAFRTVELEVAYTGWRQGATDPSLKDVSGGNIAYVTSDPFYAMLRFYDSRQIAPNGVNWSHYRNSEVDALCDRIRNSLDTAEQDRLLARMHEIVVDDAVQVWVVHDTNPHALSPRVKGYTQAQHWFQDLTTLA</sequence>
<protein>
    <submittedName>
        <fullName evidence="5">Heme-binding protein A</fullName>
    </submittedName>
</protein>
<dbReference type="RefSeq" id="WP_066919440.1">
    <property type="nucleotide sequence ID" value="NZ_BPQO01000048.1"/>
</dbReference>
<gene>
    <name evidence="5" type="primary">hbpA_2</name>
    <name evidence="5" type="ORF">BHAOGJBA_6115</name>
</gene>
<evidence type="ECO:0000256" key="1">
    <source>
        <dbReference type="ARBA" id="ARBA00004418"/>
    </source>
</evidence>
<reference evidence="5" key="2">
    <citation type="submission" date="2021-08" db="EMBL/GenBank/DDBJ databases">
        <authorList>
            <person name="Tani A."/>
            <person name="Ola A."/>
            <person name="Ogura Y."/>
            <person name="Katsura K."/>
            <person name="Hayashi T."/>
        </authorList>
    </citation>
    <scope>NUCLEOTIDE SEQUENCE</scope>
    <source>
        <strain evidence="5">DSM 16372</strain>
    </source>
</reference>
<evidence type="ECO:0000313" key="5">
    <source>
        <dbReference type="EMBL" id="GJD92560.1"/>
    </source>
</evidence>
<comment type="similarity">
    <text evidence="2">Belongs to the bacterial solute-binding protein 5 family.</text>
</comment>
<organism evidence="5 6">
    <name type="scientific">Methylobacterium hispanicum</name>
    <dbReference type="NCBI Taxonomy" id="270350"/>
    <lineage>
        <taxon>Bacteria</taxon>
        <taxon>Pseudomonadati</taxon>
        <taxon>Pseudomonadota</taxon>
        <taxon>Alphaproteobacteria</taxon>
        <taxon>Hyphomicrobiales</taxon>
        <taxon>Methylobacteriaceae</taxon>
        <taxon>Methylobacterium</taxon>
    </lineage>
</organism>
<keyword evidence="6" id="KW-1185">Reference proteome</keyword>
<name>A0AAV4ZXH3_9HYPH</name>
<reference evidence="5" key="1">
    <citation type="journal article" date="2016" name="Front. Microbiol.">
        <title>Genome Sequence of the Piezophilic, Mesophilic Sulfate-Reducing Bacterium Desulfovibrio indicus J2T.</title>
        <authorList>
            <person name="Cao J."/>
            <person name="Maignien L."/>
            <person name="Shao Z."/>
            <person name="Alain K."/>
            <person name="Jebbar M."/>
        </authorList>
    </citation>
    <scope>NUCLEOTIDE SEQUENCE</scope>
    <source>
        <strain evidence="5">DSM 16372</strain>
    </source>
</reference>
<dbReference type="PANTHER" id="PTHR30290:SF83">
    <property type="entry name" value="ABC TRANSPORTER SUBSTRATE-BINDING PROTEIN"/>
    <property type="match status" value="1"/>
</dbReference>
<comment type="caution">
    <text evidence="5">The sequence shown here is derived from an EMBL/GenBank/DDBJ whole genome shotgun (WGS) entry which is preliminary data.</text>
</comment>
<dbReference type="InterPro" id="IPR039424">
    <property type="entry name" value="SBP_5"/>
</dbReference>
<dbReference type="Proteomes" id="UP001055247">
    <property type="component" value="Unassembled WGS sequence"/>
</dbReference>
<dbReference type="InterPro" id="IPR030678">
    <property type="entry name" value="Peptide/Ni-bd"/>
</dbReference>
<feature type="chain" id="PRO_5043349311" evidence="3">
    <location>
        <begin position="30"/>
        <end position="543"/>
    </location>
</feature>
<comment type="subcellular location">
    <subcellularLocation>
        <location evidence="1">Periplasm</location>
    </subcellularLocation>
</comment>
<evidence type="ECO:0000256" key="3">
    <source>
        <dbReference type="SAM" id="SignalP"/>
    </source>
</evidence>
<dbReference type="GO" id="GO:1904680">
    <property type="term" value="F:peptide transmembrane transporter activity"/>
    <property type="evidence" value="ECO:0007669"/>
    <property type="project" value="TreeGrafter"/>
</dbReference>
<evidence type="ECO:0000256" key="2">
    <source>
        <dbReference type="ARBA" id="ARBA00005695"/>
    </source>
</evidence>
<keyword evidence="3" id="KW-0732">Signal</keyword>
<dbReference type="Gene3D" id="3.90.76.10">
    <property type="entry name" value="Dipeptide-binding Protein, Domain 1"/>
    <property type="match status" value="1"/>
</dbReference>
<dbReference type="Gene3D" id="3.40.190.10">
    <property type="entry name" value="Periplasmic binding protein-like II"/>
    <property type="match status" value="1"/>
</dbReference>
<evidence type="ECO:0000259" key="4">
    <source>
        <dbReference type="Pfam" id="PF00496"/>
    </source>
</evidence>
<dbReference type="InterPro" id="IPR000914">
    <property type="entry name" value="SBP_5_dom"/>
</dbReference>
<evidence type="ECO:0000313" key="6">
    <source>
        <dbReference type="Proteomes" id="UP001055247"/>
    </source>
</evidence>
<dbReference type="Gene3D" id="3.10.105.10">
    <property type="entry name" value="Dipeptide-binding Protein, Domain 3"/>
    <property type="match status" value="1"/>
</dbReference>
<feature type="domain" description="Solute-binding protein family 5" evidence="4">
    <location>
        <begin position="88"/>
        <end position="458"/>
    </location>
</feature>
<feature type="signal peptide" evidence="3">
    <location>
        <begin position="1"/>
        <end position="29"/>
    </location>
</feature>
<dbReference type="PANTHER" id="PTHR30290">
    <property type="entry name" value="PERIPLASMIC BINDING COMPONENT OF ABC TRANSPORTER"/>
    <property type="match status" value="1"/>
</dbReference>
<dbReference type="PIRSF" id="PIRSF002741">
    <property type="entry name" value="MppA"/>
    <property type="match status" value="1"/>
</dbReference>
<dbReference type="GO" id="GO:0030288">
    <property type="term" value="C:outer membrane-bounded periplasmic space"/>
    <property type="evidence" value="ECO:0007669"/>
    <property type="project" value="UniProtKB-ARBA"/>
</dbReference>
<accession>A0AAV4ZXH3</accession>
<dbReference type="GO" id="GO:0043190">
    <property type="term" value="C:ATP-binding cassette (ABC) transporter complex"/>
    <property type="evidence" value="ECO:0007669"/>
    <property type="project" value="InterPro"/>
</dbReference>
<dbReference type="SUPFAM" id="SSF53850">
    <property type="entry name" value="Periplasmic binding protein-like II"/>
    <property type="match status" value="1"/>
</dbReference>
<proteinExistence type="inferred from homology"/>
<dbReference type="Pfam" id="PF00496">
    <property type="entry name" value="SBP_bac_5"/>
    <property type="match status" value="1"/>
</dbReference>
<dbReference type="GO" id="GO:0015833">
    <property type="term" value="P:peptide transport"/>
    <property type="evidence" value="ECO:0007669"/>
    <property type="project" value="TreeGrafter"/>
</dbReference>
<dbReference type="PROSITE" id="PS51318">
    <property type="entry name" value="TAT"/>
    <property type="match status" value="1"/>
</dbReference>
<dbReference type="InterPro" id="IPR006311">
    <property type="entry name" value="TAT_signal"/>
</dbReference>